<evidence type="ECO:0000256" key="7">
    <source>
        <dbReference type="ARBA" id="ARBA00023128"/>
    </source>
</evidence>
<evidence type="ECO:0000256" key="2">
    <source>
        <dbReference type="ARBA" id="ARBA00006375"/>
    </source>
</evidence>
<evidence type="ECO:0000256" key="8">
    <source>
        <dbReference type="ARBA" id="ARBA00023136"/>
    </source>
</evidence>
<evidence type="ECO:0000256" key="4">
    <source>
        <dbReference type="ARBA" id="ARBA00022737"/>
    </source>
</evidence>
<dbReference type="Gene3D" id="1.50.40.10">
    <property type="entry name" value="Mitochondrial carrier domain"/>
    <property type="match status" value="1"/>
</dbReference>
<evidence type="ECO:0000256" key="9">
    <source>
        <dbReference type="PROSITE-ProRule" id="PRU00282"/>
    </source>
</evidence>
<feature type="repeat" description="Solcar" evidence="9">
    <location>
        <begin position="8"/>
        <end position="108"/>
    </location>
</feature>
<feature type="repeat" description="Solcar" evidence="9">
    <location>
        <begin position="145"/>
        <end position="230"/>
    </location>
</feature>
<comment type="similarity">
    <text evidence="2 10">Belongs to the mitochondrial carrier (TC 2.A.29) family.</text>
</comment>
<proteinExistence type="inferred from homology"/>
<evidence type="ECO:0000313" key="12">
    <source>
        <dbReference type="Proteomes" id="UP001187531"/>
    </source>
</evidence>
<comment type="caution">
    <text evidence="11">The sequence shown here is derived from an EMBL/GenBank/DDBJ whole genome shotgun (WGS) entry which is preliminary data.</text>
</comment>
<dbReference type="InterPro" id="IPR023395">
    <property type="entry name" value="MCP_dom_sf"/>
</dbReference>
<keyword evidence="8 9" id="KW-0472">Membrane</keyword>
<dbReference type="PANTHER" id="PTHR10780:SF18">
    <property type="entry name" value="LD43650P"/>
    <property type="match status" value="1"/>
</dbReference>
<dbReference type="SUPFAM" id="SSF103506">
    <property type="entry name" value="Mitochondrial carrier"/>
    <property type="match status" value="1"/>
</dbReference>
<name>A0AA88KYI2_ARTSF</name>
<evidence type="ECO:0000256" key="5">
    <source>
        <dbReference type="ARBA" id="ARBA00022787"/>
    </source>
</evidence>
<evidence type="ECO:0000256" key="3">
    <source>
        <dbReference type="ARBA" id="ARBA00022692"/>
    </source>
</evidence>
<dbReference type="PROSITE" id="PS50920">
    <property type="entry name" value="SOLCAR"/>
    <property type="match status" value="2"/>
</dbReference>
<dbReference type="PANTHER" id="PTHR10780">
    <property type="entry name" value="MITOCHONDRIAL CARRIER HOMOLOG"/>
    <property type="match status" value="1"/>
</dbReference>
<keyword evidence="4" id="KW-0677">Repeat</keyword>
<dbReference type="InterPro" id="IPR018108">
    <property type="entry name" value="MCP_transmembrane"/>
</dbReference>
<protein>
    <recommendedName>
        <fullName evidence="13">Mitochondrial carrier protein</fullName>
    </recommendedName>
</protein>
<dbReference type="EMBL" id="JAVRJZ010000015">
    <property type="protein sequence ID" value="KAK2712302.1"/>
    <property type="molecule type" value="Genomic_DNA"/>
</dbReference>
<accession>A0AA88KYI2</accession>
<keyword evidence="6" id="KW-1133">Transmembrane helix</keyword>
<evidence type="ECO:0000256" key="10">
    <source>
        <dbReference type="RuleBase" id="RU000488"/>
    </source>
</evidence>
<gene>
    <name evidence="11" type="ORF">QYM36_011105</name>
</gene>
<dbReference type="Pfam" id="PF00153">
    <property type="entry name" value="Mito_carr"/>
    <property type="match status" value="2"/>
</dbReference>
<evidence type="ECO:0000256" key="6">
    <source>
        <dbReference type="ARBA" id="ARBA00022989"/>
    </source>
</evidence>
<keyword evidence="7" id="KW-0496">Mitochondrion</keyword>
<keyword evidence="12" id="KW-1185">Reference proteome</keyword>
<evidence type="ECO:0008006" key="13">
    <source>
        <dbReference type="Google" id="ProtNLM"/>
    </source>
</evidence>
<dbReference type="GO" id="GO:0005741">
    <property type="term" value="C:mitochondrial outer membrane"/>
    <property type="evidence" value="ECO:0007669"/>
    <property type="project" value="UniProtKB-SubCell"/>
</dbReference>
<evidence type="ECO:0000313" key="11">
    <source>
        <dbReference type="EMBL" id="KAK2712303.1"/>
    </source>
</evidence>
<evidence type="ECO:0000256" key="1">
    <source>
        <dbReference type="ARBA" id="ARBA00004374"/>
    </source>
</evidence>
<dbReference type="AlphaFoldDB" id="A0AA88KYI2"/>
<comment type="subcellular location">
    <subcellularLocation>
        <location evidence="1">Mitochondrion outer membrane</location>
        <topology evidence="1">Multi-pass membrane protein</topology>
    </subcellularLocation>
</comment>
<keyword evidence="5" id="KW-1000">Mitochondrion outer membrane</keyword>
<sequence length="334" mass="37059">MSNNNNNSRNDDAALRAFLERGLFTAATHPFEYAKILIQIGYEPLEPVSGRTLLGRVTLFYPNIFKYISYIVQRDGYLGLYRGLTPRLIGYALSGVVYQKVTKSIRFEGETPETAELPLPDIVDPNEEAQVVEGDVPGNSSKNFLRKLVKDLAGRIASVIVSQPFMVVAARTCAQFVGRESHYKGILPSFQEIFSREGIQGLFAGITPRLIGEVLALVISSSVTFAANQFVQTRELRGYVSLSVSVLVSSLTYPFHVVSTTMAVNNSRIVAGLPPFTPLYGNWCECWRDLRQKNQLKRGANVFFRLYPGPKIVIGGIAYPMGPTVTELPDHKML</sequence>
<keyword evidence="10" id="KW-0813">Transport</keyword>
<keyword evidence="3 9" id="KW-0812">Transmembrane</keyword>
<reference evidence="11" key="1">
    <citation type="submission" date="2023-07" db="EMBL/GenBank/DDBJ databases">
        <title>Chromosome-level genome assembly of Artemia franciscana.</title>
        <authorList>
            <person name="Jo E."/>
        </authorList>
    </citation>
    <scope>NUCLEOTIDE SEQUENCE</scope>
    <source>
        <tissue evidence="11">Whole body</tissue>
    </source>
</reference>
<dbReference type="EMBL" id="JAVRJZ010000015">
    <property type="protein sequence ID" value="KAK2712303.1"/>
    <property type="molecule type" value="Genomic_DNA"/>
</dbReference>
<dbReference type="Proteomes" id="UP001187531">
    <property type="component" value="Unassembled WGS sequence"/>
</dbReference>
<organism evidence="11 12">
    <name type="scientific">Artemia franciscana</name>
    <name type="common">Brine shrimp</name>
    <name type="synonym">Artemia sanfranciscana</name>
    <dbReference type="NCBI Taxonomy" id="6661"/>
    <lineage>
        <taxon>Eukaryota</taxon>
        <taxon>Metazoa</taxon>
        <taxon>Ecdysozoa</taxon>
        <taxon>Arthropoda</taxon>
        <taxon>Crustacea</taxon>
        <taxon>Branchiopoda</taxon>
        <taxon>Anostraca</taxon>
        <taxon>Artemiidae</taxon>
        <taxon>Artemia</taxon>
    </lineage>
</organism>